<dbReference type="HOGENOM" id="CLU_010931_0_0_1"/>
<keyword evidence="6" id="KW-1185">Reference proteome</keyword>
<dbReference type="SUPFAM" id="SSF69322">
    <property type="entry name" value="Tricorn protease domain 2"/>
    <property type="match status" value="1"/>
</dbReference>
<feature type="domain" description="DUF7099" evidence="2">
    <location>
        <begin position="599"/>
        <end position="962"/>
    </location>
</feature>
<evidence type="ECO:0000259" key="4">
    <source>
        <dbReference type="Pfam" id="PF23392"/>
    </source>
</evidence>
<dbReference type="Pfam" id="PF23388">
    <property type="entry name" value="DUF7099"/>
    <property type="match status" value="1"/>
</dbReference>
<evidence type="ECO:0008006" key="7">
    <source>
        <dbReference type="Google" id="ProtNLM"/>
    </source>
</evidence>
<proteinExistence type="predicted"/>
<dbReference type="InterPro" id="IPR055525">
    <property type="entry name" value="DUF7099"/>
</dbReference>
<feature type="region of interest" description="Disordered" evidence="1">
    <location>
        <begin position="611"/>
        <end position="630"/>
    </location>
</feature>
<sequence length="1002" mass="111921">MAASASSSLFDRLTRLWRHLPLRSDVDEIILELLGRFSLEKIYCDTDKETYQRLVITLLSQLTAICYVQRLTFPAESIHPGPYLGLIASWEVILRSIEFILQTITDGRELLWEYRQLRDKYLAEFLVLALRLIALHPRGLTTQRVRDRRDRFARVHKSLEQLFDSYPGEKSFLLLLCKELTSKLQANPNALGLPPRLRNELPNLTSDLYPLADCLGPEYILELVPDDPSSDKWLNQFLTLRDICHFILGACIEQSVNQDSPDFDLISSCADSRDAILLAIDNLRLPAQFSKTDVAADLSDTFRIILPDTLDLVRSESHSGGVDEFELDALDSLSVRLGDKQIIHRVSDGEMMHSVSQVIREIVDQDNPTEQVGSTHPGLFVTESGLSYFELPPHAQCVHCGEEITLAREIQLARRAWDLLGELEVDASTINVERHLPTVFQTRPEPPEVDNIYGHAGDVFAKDDRKLQLPSHASNYSLYRGHPSLVSHSTQDRSTPLHPVLPSPSSSRFFDVQTPYRQDISRHGSTSYVPSTAQATSRDMPSIQLESTTSDDPKSSSQDSRPPKMNEPVSEKTKSRWKLSLGTLKKPLPPPAASGDSSSLSSTSAENQKLEEIPLYSLMSGQKNSGRNKSGRNIQVRLSQSSPLAIFWTQLSLQVYNIGASPPKLIRAIDTESTCILATVGKTHLAYMVGTRDQRLTLKILDLAQPSSPVVEYRMTSNPWCRSIATDRNENYVVVGFENSIVRFFKVAAHEQPREDRLHQYHDCKACPSVDTLSFSNDGLALMGSTRNAKTGMIQLYIWRFPFLTHQELTACRYSVPLHESEDNGVSAAVYRSGADGDESLVCITTWTQSGTPMLIDPRTGHKSPIKTELAGRSGKLGNRIQQAAFSSAGQDLAMVNDKGHLYHISNLNSRPMDIRRISTSKELTGKSSTYAMEFVSVADEEHVILAWTDSSKPTGWVKKIPISAKVRTDSESALPRGQLLWPAELAAEHGRTELEANAIGR</sequence>
<reference evidence="5 6" key="1">
    <citation type="journal article" date="2014" name="BMC Genomics">
        <title>Comparative genome sequencing reveals chemotype-specific gene clusters in the toxigenic black mold Stachybotrys.</title>
        <authorList>
            <person name="Semeiks J."/>
            <person name="Borek D."/>
            <person name="Otwinowski Z."/>
            <person name="Grishin N.V."/>
        </authorList>
    </citation>
    <scope>NUCLEOTIDE SEQUENCE [LARGE SCALE GENOMIC DNA]</scope>
    <source>
        <strain evidence="6">CBS 109288 / IBT 7711</strain>
    </source>
</reference>
<dbReference type="InterPro" id="IPR015943">
    <property type="entry name" value="WD40/YVTN_repeat-like_dom_sf"/>
</dbReference>
<dbReference type="OrthoDB" id="5321461at2759"/>
<evidence type="ECO:0000259" key="2">
    <source>
        <dbReference type="Pfam" id="PF23388"/>
    </source>
</evidence>
<dbReference type="AlphaFoldDB" id="A0A084AFK6"/>
<dbReference type="Gene3D" id="2.130.10.10">
    <property type="entry name" value="YVTN repeat-like/Quinoprotein amine dehydrogenase"/>
    <property type="match status" value="1"/>
</dbReference>
<organism evidence="5 6">
    <name type="scientific">Stachybotrys chartarum (strain CBS 109288 / IBT 7711)</name>
    <name type="common">Toxic black mold</name>
    <name type="synonym">Stilbospora chartarum</name>
    <dbReference type="NCBI Taxonomy" id="1280523"/>
    <lineage>
        <taxon>Eukaryota</taxon>
        <taxon>Fungi</taxon>
        <taxon>Dikarya</taxon>
        <taxon>Ascomycota</taxon>
        <taxon>Pezizomycotina</taxon>
        <taxon>Sordariomycetes</taxon>
        <taxon>Hypocreomycetidae</taxon>
        <taxon>Hypocreales</taxon>
        <taxon>Stachybotryaceae</taxon>
        <taxon>Stachybotrys</taxon>
    </lineage>
</organism>
<dbReference type="InterPro" id="IPR055526">
    <property type="entry name" value="DUF7100"/>
</dbReference>
<evidence type="ECO:0000259" key="3">
    <source>
        <dbReference type="Pfam" id="PF23391"/>
    </source>
</evidence>
<dbReference type="Proteomes" id="UP000028045">
    <property type="component" value="Unassembled WGS sequence"/>
</dbReference>
<feature type="domain" description="DUF7100" evidence="3">
    <location>
        <begin position="6"/>
        <end position="337"/>
    </location>
</feature>
<evidence type="ECO:0000256" key="1">
    <source>
        <dbReference type="SAM" id="MobiDB-lite"/>
    </source>
</evidence>
<dbReference type="EMBL" id="KL648753">
    <property type="protein sequence ID" value="KEY64085.1"/>
    <property type="molecule type" value="Genomic_DNA"/>
</dbReference>
<gene>
    <name evidence="5" type="ORF">S7711_11409</name>
</gene>
<feature type="compositionally biased region" description="Low complexity" evidence="1">
    <location>
        <begin position="593"/>
        <end position="605"/>
    </location>
</feature>
<name>A0A084AFK6_STACB</name>
<feature type="region of interest" description="Disordered" evidence="1">
    <location>
        <begin position="478"/>
        <end position="606"/>
    </location>
</feature>
<evidence type="ECO:0000313" key="6">
    <source>
        <dbReference type="Proteomes" id="UP000028045"/>
    </source>
</evidence>
<dbReference type="InterPro" id="IPR055527">
    <property type="entry name" value="DUF7101"/>
</dbReference>
<accession>A0A084AFK6</accession>
<evidence type="ECO:0000313" key="5">
    <source>
        <dbReference type="EMBL" id="KEY64085.1"/>
    </source>
</evidence>
<feature type="compositionally biased region" description="Polar residues" evidence="1">
    <location>
        <begin position="619"/>
        <end position="630"/>
    </location>
</feature>
<dbReference type="Pfam" id="PF23391">
    <property type="entry name" value="DUF7100"/>
    <property type="match status" value="1"/>
</dbReference>
<feature type="compositionally biased region" description="Low complexity" evidence="1">
    <location>
        <begin position="494"/>
        <end position="507"/>
    </location>
</feature>
<protein>
    <recommendedName>
        <fullName evidence="7">WD40 repeat protein</fullName>
    </recommendedName>
</protein>
<feature type="compositionally biased region" description="Polar residues" evidence="1">
    <location>
        <begin position="523"/>
        <end position="560"/>
    </location>
</feature>
<feature type="domain" description="DUF7101" evidence="4">
    <location>
        <begin position="389"/>
        <end position="420"/>
    </location>
</feature>
<feature type="compositionally biased region" description="Basic and acidic residues" evidence="1">
    <location>
        <begin position="561"/>
        <end position="574"/>
    </location>
</feature>
<dbReference type="Pfam" id="PF23392">
    <property type="entry name" value="DUF7101"/>
    <property type="match status" value="1"/>
</dbReference>